<protein>
    <submittedName>
        <fullName evidence="1">Uncharacterized protein</fullName>
    </submittedName>
</protein>
<dbReference type="AlphaFoldDB" id="A0A644WS29"/>
<name>A0A644WS29_9ZZZZ</name>
<accession>A0A644WS29</accession>
<comment type="caution">
    <text evidence="1">The sequence shown here is derived from an EMBL/GenBank/DDBJ whole genome shotgun (WGS) entry which is preliminary data.</text>
</comment>
<dbReference type="EMBL" id="VSSQ01001213">
    <property type="protein sequence ID" value="MPM06268.1"/>
    <property type="molecule type" value="Genomic_DNA"/>
</dbReference>
<organism evidence="1">
    <name type="scientific">bioreactor metagenome</name>
    <dbReference type="NCBI Taxonomy" id="1076179"/>
    <lineage>
        <taxon>unclassified sequences</taxon>
        <taxon>metagenomes</taxon>
        <taxon>ecological metagenomes</taxon>
    </lineage>
</organism>
<proteinExistence type="predicted"/>
<reference evidence="1" key="1">
    <citation type="submission" date="2019-08" db="EMBL/GenBank/DDBJ databases">
        <authorList>
            <person name="Kucharzyk K."/>
            <person name="Murdoch R.W."/>
            <person name="Higgins S."/>
            <person name="Loffler F."/>
        </authorList>
    </citation>
    <scope>NUCLEOTIDE SEQUENCE</scope>
</reference>
<evidence type="ECO:0000313" key="1">
    <source>
        <dbReference type="EMBL" id="MPM06268.1"/>
    </source>
</evidence>
<gene>
    <name evidence="1" type="ORF">SDC9_52567</name>
</gene>
<sequence>MSKDLKAGKIRIIKDGHYWVTGNVPLSEKIITPKGKGYEFKEGRRFLYRNASFD</sequence>